<dbReference type="GO" id="GO:0012505">
    <property type="term" value="C:endomembrane system"/>
    <property type="evidence" value="ECO:0007669"/>
    <property type="project" value="UniProtKB-SubCell"/>
</dbReference>
<comment type="subcellular location">
    <subcellularLocation>
        <location evidence="1">Endomembrane system</location>
        <topology evidence="1">Multi-pass membrane protein</topology>
    </subcellularLocation>
    <subcellularLocation>
        <location evidence="2">Endoplasmic reticulum membrane</location>
    </subcellularLocation>
</comment>
<feature type="transmembrane region" description="Helical" evidence="9">
    <location>
        <begin position="159"/>
        <end position="179"/>
    </location>
</feature>
<dbReference type="AlphaFoldDB" id="A0A7V4U256"/>
<keyword evidence="3" id="KW-0328">Glycosyltransferase</keyword>
<dbReference type="GO" id="GO:0016757">
    <property type="term" value="F:glycosyltransferase activity"/>
    <property type="evidence" value="ECO:0007669"/>
    <property type="project" value="UniProtKB-KW"/>
</dbReference>
<name>A0A7V4U256_CALAY</name>
<keyword evidence="5 9" id="KW-0812">Transmembrane</keyword>
<evidence type="ECO:0000256" key="1">
    <source>
        <dbReference type="ARBA" id="ARBA00004127"/>
    </source>
</evidence>
<sequence>VGQVTRLLDKEKTPDVLNISDIQEYAWYAYDPEINDLYSARIMDDVYFHNLKRRIDQLDPKSVNVQKFGNLLLNNITETIKVFGGSFAFPISFILLAILGGIFLYFHKREWIYWFALWNVASFYFLVSHVEYRFFYTMIPFFSILAALGILFISRKTKIKYLPVLFIILSLVNSGFYIYSYNKEQINRDTLFATAEQLRDILPKQQRICVRLPHLTYWSNNKHVKLPVCTADELVNYLDAKQADALILGPEVFELRRTLLPVYRGEDGRFKEVAVLSSGTEIYKLFRKDNN</sequence>
<organism evidence="10">
    <name type="scientific">Caldithrix abyssi</name>
    <dbReference type="NCBI Taxonomy" id="187145"/>
    <lineage>
        <taxon>Bacteria</taxon>
        <taxon>Pseudomonadati</taxon>
        <taxon>Calditrichota</taxon>
        <taxon>Calditrichia</taxon>
        <taxon>Calditrichales</taxon>
        <taxon>Calditrichaceae</taxon>
        <taxon>Caldithrix</taxon>
    </lineage>
</organism>
<reference evidence="10" key="1">
    <citation type="journal article" date="2020" name="mSystems">
        <title>Genome- and Community-Level Interaction Insights into Carbon Utilization and Element Cycling Functions of Hydrothermarchaeota in Hydrothermal Sediment.</title>
        <authorList>
            <person name="Zhou Z."/>
            <person name="Liu Y."/>
            <person name="Xu W."/>
            <person name="Pan J."/>
            <person name="Luo Z.H."/>
            <person name="Li M."/>
        </authorList>
    </citation>
    <scope>NUCLEOTIDE SEQUENCE [LARGE SCALE GENOMIC DNA]</scope>
    <source>
        <strain evidence="10">HyVt-577</strain>
    </source>
</reference>
<evidence type="ECO:0000256" key="9">
    <source>
        <dbReference type="SAM" id="Phobius"/>
    </source>
</evidence>
<evidence type="ECO:0000256" key="5">
    <source>
        <dbReference type="ARBA" id="ARBA00022692"/>
    </source>
</evidence>
<feature type="non-terminal residue" evidence="10">
    <location>
        <position position="1"/>
    </location>
</feature>
<keyword evidence="7 9" id="KW-1133">Transmembrane helix</keyword>
<evidence type="ECO:0000256" key="4">
    <source>
        <dbReference type="ARBA" id="ARBA00022679"/>
    </source>
</evidence>
<protein>
    <submittedName>
        <fullName evidence="10">Uncharacterized protein</fullName>
    </submittedName>
</protein>
<keyword evidence="6" id="KW-0256">Endoplasmic reticulum</keyword>
<gene>
    <name evidence="10" type="ORF">ENK44_13150</name>
</gene>
<accession>A0A7V4U256</accession>
<feature type="transmembrane region" description="Helical" evidence="9">
    <location>
        <begin position="134"/>
        <end position="153"/>
    </location>
</feature>
<comment type="caution">
    <text evidence="10">The sequence shown here is derived from an EMBL/GenBank/DDBJ whole genome shotgun (WGS) entry which is preliminary data.</text>
</comment>
<keyword evidence="8 9" id="KW-0472">Membrane</keyword>
<dbReference type="Proteomes" id="UP000885779">
    <property type="component" value="Unassembled WGS sequence"/>
</dbReference>
<dbReference type="EMBL" id="DRQG01000120">
    <property type="protein sequence ID" value="HGY56650.1"/>
    <property type="molecule type" value="Genomic_DNA"/>
</dbReference>
<evidence type="ECO:0000256" key="7">
    <source>
        <dbReference type="ARBA" id="ARBA00022989"/>
    </source>
</evidence>
<evidence type="ECO:0000256" key="2">
    <source>
        <dbReference type="ARBA" id="ARBA00004586"/>
    </source>
</evidence>
<evidence type="ECO:0000256" key="8">
    <source>
        <dbReference type="ARBA" id="ARBA00023136"/>
    </source>
</evidence>
<evidence type="ECO:0000256" key="3">
    <source>
        <dbReference type="ARBA" id="ARBA00022676"/>
    </source>
</evidence>
<feature type="transmembrane region" description="Helical" evidence="9">
    <location>
        <begin position="82"/>
        <end position="105"/>
    </location>
</feature>
<dbReference type="InterPro" id="IPR005599">
    <property type="entry name" value="GPI_mannosylTrfase"/>
</dbReference>
<proteinExistence type="predicted"/>
<evidence type="ECO:0000256" key="6">
    <source>
        <dbReference type="ARBA" id="ARBA00022824"/>
    </source>
</evidence>
<dbReference type="Pfam" id="PF03901">
    <property type="entry name" value="Glyco_transf_22"/>
    <property type="match status" value="1"/>
</dbReference>
<evidence type="ECO:0000313" key="10">
    <source>
        <dbReference type="EMBL" id="HGY56650.1"/>
    </source>
</evidence>
<keyword evidence="4" id="KW-0808">Transferase</keyword>
<feature type="transmembrane region" description="Helical" evidence="9">
    <location>
        <begin position="111"/>
        <end position="127"/>
    </location>
</feature>